<reference evidence="1 2" key="1">
    <citation type="journal article" date="2010" name="Science">
        <title>Genomic comparison of the ants Camponotus floridanus and Harpegnathos saltator.</title>
        <authorList>
            <person name="Bonasio R."/>
            <person name="Zhang G."/>
            <person name="Ye C."/>
            <person name="Mutti N.S."/>
            <person name="Fang X."/>
            <person name="Qin N."/>
            <person name="Donahue G."/>
            <person name="Yang P."/>
            <person name="Li Q."/>
            <person name="Li C."/>
            <person name="Zhang P."/>
            <person name="Huang Z."/>
            <person name="Berger S.L."/>
            <person name="Reinberg D."/>
            <person name="Wang J."/>
            <person name="Liebig J."/>
        </authorList>
    </citation>
    <scope>NUCLEOTIDE SEQUENCE [LARGE SCALE GENOMIC DNA]</scope>
    <source>
        <strain evidence="1 2">R22 G/1</strain>
    </source>
</reference>
<evidence type="ECO:0000313" key="1">
    <source>
        <dbReference type="EMBL" id="EFN86514.1"/>
    </source>
</evidence>
<feature type="non-terminal residue" evidence="1">
    <location>
        <position position="1"/>
    </location>
</feature>
<feature type="non-terminal residue" evidence="1">
    <location>
        <position position="53"/>
    </location>
</feature>
<gene>
    <name evidence="1" type="ORF">EAI_02076</name>
</gene>
<dbReference type="EMBL" id="GL447354">
    <property type="protein sequence ID" value="EFN86514.1"/>
    <property type="molecule type" value="Genomic_DNA"/>
</dbReference>
<evidence type="ECO:0000313" key="2">
    <source>
        <dbReference type="Proteomes" id="UP000008237"/>
    </source>
</evidence>
<name>E2BCR3_HARSA</name>
<keyword evidence="2" id="KW-1185">Reference proteome</keyword>
<organism evidence="2">
    <name type="scientific">Harpegnathos saltator</name>
    <name type="common">Jerdon's jumping ant</name>
    <dbReference type="NCBI Taxonomy" id="610380"/>
    <lineage>
        <taxon>Eukaryota</taxon>
        <taxon>Metazoa</taxon>
        <taxon>Ecdysozoa</taxon>
        <taxon>Arthropoda</taxon>
        <taxon>Hexapoda</taxon>
        <taxon>Insecta</taxon>
        <taxon>Pterygota</taxon>
        <taxon>Neoptera</taxon>
        <taxon>Endopterygota</taxon>
        <taxon>Hymenoptera</taxon>
        <taxon>Apocrita</taxon>
        <taxon>Aculeata</taxon>
        <taxon>Formicoidea</taxon>
        <taxon>Formicidae</taxon>
        <taxon>Ponerinae</taxon>
        <taxon>Ponerini</taxon>
        <taxon>Harpegnathos</taxon>
    </lineage>
</organism>
<dbReference type="Proteomes" id="UP000008237">
    <property type="component" value="Unassembled WGS sequence"/>
</dbReference>
<dbReference type="InParanoid" id="E2BCR3"/>
<proteinExistence type="predicted"/>
<dbReference type="OMA" id="CKTINKM"/>
<evidence type="ECO:0008006" key="3">
    <source>
        <dbReference type="Google" id="ProtNLM"/>
    </source>
</evidence>
<dbReference type="AlphaFoldDB" id="E2BCR3"/>
<sequence length="53" mass="6428">NMHPYKIISHQSLIERTMTKRVEFCKTINKMFEDGDLDEKLIIYTDEAHFWPN</sequence>
<accession>E2BCR3</accession>
<protein>
    <recommendedName>
        <fullName evidence="3">Histone-lysine N-methyltransferase SETMAR</fullName>
    </recommendedName>
</protein>